<dbReference type="Pfam" id="PF00573">
    <property type="entry name" value="Ribosomal_L4"/>
    <property type="match status" value="1"/>
</dbReference>
<evidence type="ECO:0000256" key="3">
    <source>
        <dbReference type="ARBA" id="ARBA00023274"/>
    </source>
</evidence>
<evidence type="ECO:0000256" key="1">
    <source>
        <dbReference type="ARBA" id="ARBA00010528"/>
    </source>
</evidence>
<gene>
    <name evidence="5" type="primary">rplD</name>
    <name evidence="7" type="ORF">A3A77_02500</name>
</gene>
<dbReference type="NCBIfam" id="TIGR03953">
    <property type="entry name" value="rplD_bact"/>
    <property type="match status" value="1"/>
</dbReference>
<evidence type="ECO:0000313" key="8">
    <source>
        <dbReference type="Proteomes" id="UP000178659"/>
    </source>
</evidence>
<dbReference type="GO" id="GO:1990904">
    <property type="term" value="C:ribonucleoprotein complex"/>
    <property type="evidence" value="ECO:0007669"/>
    <property type="project" value="UniProtKB-KW"/>
</dbReference>
<evidence type="ECO:0000256" key="6">
    <source>
        <dbReference type="SAM" id="MobiDB-lite"/>
    </source>
</evidence>
<evidence type="ECO:0000313" key="7">
    <source>
        <dbReference type="EMBL" id="OGY13316.1"/>
    </source>
</evidence>
<comment type="caution">
    <text evidence="7">The sequence shown here is derived from an EMBL/GenBank/DDBJ whole genome shotgun (WGS) entry which is preliminary data.</text>
</comment>
<keyword evidence="3 5" id="KW-0687">Ribonucleoprotein</keyword>
<comment type="function">
    <text evidence="5">Forms part of the polypeptide exit tunnel.</text>
</comment>
<comment type="similarity">
    <text evidence="1 5">Belongs to the universal ribosomal protein uL4 family.</text>
</comment>
<evidence type="ECO:0000256" key="4">
    <source>
        <dbReference type="ARBA" id="ARBA00035244"/>
    </source>
</evidence>
<comment type="subunit">
    <text evidence="5">Part of the 50S ribosomal subunit.</text>
</comment>
<reference evidence="7 8" key="1">
    <citation type="journal article" date="2016" name="Nat. Commun.">
        <title>Thousands of microbial genomes shed light on interconnected biogeochemical processes in an aquifer system.</title>
        <authorList>
            <person name="Anantharaman K."/>
            <person name="Brown C.T."/>
            <person name="Hug L.A."/>
            <person name="Sharon I."/>
            <person name="Castelle C.J."/>
            <person name="Probst A.J."/>
            <person name="Thomas B.C."/>
            <person name="Singh A."/>
            <person name="Wilkins M.J."/>
            <person name="Karaoz U."/>
            <person name="Brodie E.L."/>
            <person name="Williams K.H."/>
            <person name="Hubbard S.S."/>
            <person name="Banfield J.F."/>
        </authorList>
    </citation>
    <scope>NUCLEOTIDE SEQUENCE [LARGE SCALE GENOMIC DNA]</scope>
</reference>
<dbReference type="InterPro" id="IPR013005">
    <property type="entry name" value="Ribosomal_uL4-like"/>
</dbReference>
<dbReference type="GO" id="GO:0006412">
    <property type="term" value="P:translation"/>
    <property type="evidence" value="ECO:0007669"/>
    <property type="project" value="UniProtKB-UniRule"/>
</dbReference>
<dbReference type="AlphaFoldDB" id="A0A1G1VDI9"/>
<feature type="region of interest" description="Disordered" evidence="6">
    <location>
        <begin position="44"/>
        <end position="75"/>
    </location>
</feature>
<dbReference type="HAMAP" id="MF_01328_B">
    <property type="entry name" value="Ribosomal_uL4_B"/>
    <property type="match status" value="1"/>
</dbReference>
<dbReference type="Proteomes" id="UP000178659">
    <property type="component" value="Unassembled WGS sequence"/>
</dbReference>
<name>A0A1G1VDI9_9BACT</name>
<protein>
    <recommendedName>
        <fullName evidence="4 5">Large ribosomal subunit protein uL4</fullName>
    </recommendedName>
</protein>
<dbReference type="EMBL" id="MHCC01000017">
    <property type="protein sequence ID" value="OGY13316.1"/>
    <property type="molecule type" value="Genomic_DNA"/>
</dbReference>
<dbReference type="InterPro" id="IPR023574">
    <property type="entry name" value="Ribosomal_uL4_dom_sf"/>
</dbReference>
<dbReference type="InterPro" id="IPR002136">
    <property type="entry name" value="Ribosomal_uL4"/>
</dbReference>
<dbReference type="Gene3D" id="3.40.1370.10">
    <property type="match status" value="1"/>
</dbReference>
<proteinExistence type="inferred from homology"/>
<sequence>MSVPYFASSGEKKGNVSLPNEIFGQKPNKQLLAQAVRVYLSNQRSAKAKTKGRGEVSRTTKKVYRQKGTGGARHGARSAPIYVGGGIAHGPRGIENYELSLPRSMRKRALISALSAKAQMGAVAVVDLDKIGTKTGKLAKIIKQIGMSGPVVVYHANKDLYRAARNIDEASFVTTSEVNTYQVMAGQSLILTKDAIADLNVRFAEKEKK</sequence>
<dbReference type="SUPFAM" id="SSF52166">
    <property type="entry name" value="Ribosomal protein L4"/>
    <property type="match status" value="1"/>
</dbReference>
<keyword evidence="5" id="KW-0694">RNA-binding</keyword>
<comment type="function">
    <text evidence="5">One of the primary rRNA binding proteins, this protein initially binds near the 5'-end of the 23S rRNA. It is important during the early stages of 50S assembly. It makes multiple contacts with different domains of the 23S rRNA in the assembled 50S subunit and ribosome.</text>
</comment>
<evidence type="ECO:0000256" key="5">
    <source>
        <dbReference type="HAMAP-Rule" id="MF_01328"/>
    </source>
</evidence>
<dbReference type="PANTHER" id="PTHR10746:SF6">
    <property type="entry name" value="LARGE RIBOSOMAL SUBUNIT PROTEIN UL4M"/>
    <property type="match status" value="1"/>
</dbReference>
<dbReference type="GO" id="GO:0005840">
    <property type="term" value="C:ribosome"/>
    <property type="evidence" value="ECO:0007669"/>
    <property type="project" value="UniProtKB-KW"/>
</dbReference>
<evidence type="ECO:0000256" key="2">
    <source>
        <dbReference type="ARBA" id="ARBA00022980"/>
    </source>
</evidence>
<accession>A0A1G1VDI9</accession>
<organism evidence="7 8">
    <name type="scientific">Candidatus Blackburnbacteria bacterium RIFCSPLOWO2_01_FULL_40_20</name>
    <dbReference type="NCBI Taxonomy" id="1797519"/>
    <lineage>
        <taxon>Bacteria</taxon>
        <taxon>Candidatus Blackburniibacteriota</taxon>
    </lineage>
</organism>
<dbReference type="PANTHER" id="PTHR10746">
    <property type="entry name" value="50S RIBOSOMAL PROTEIN L4"/>
    <property type="match status" value="1"/>
</dbReference>
<dbReference type="GO" id="GO:0019843">
    <property type="term" value="F:rRNA binding"/>
    <property type="evidence" value="ECO:0007669"/>
    <property type="project" value="UniProtKB-UniRule"/>
</dbReference>
<keyword evidence="2 5" id="KW-0689">Ribosomal protein</keyword>
<dbReference type="GO" id="GO:0003735">
    <property type="term" value="F:structural constituent of ribosome"/>
    <property type="evidence" value="ECO:0007669"/>
    <property type="project" value="InterPro"/>
</dbReference>
<keyword evidence="5" id="KW-0699">rRNA-binding</keyword>